<dbReference type="Pfam" id="PF02674">
    <property type="entry name" value="Colicin_V"/>
    <property type="match status" value="1"/>
</dbReference>
<organism evidence="6 7">
    <name type="scientific">Sporolactobacillus shoreae</name>
    <dbReference type="NCBI Taxonomy" id="1465501"/>
    <lineage>
        <taxon>Bacteria</taxon>
        <taxon>Bacillati</taxon>
        <taxon>Bacillota</taxon>
        <taxon>Bacilli</taxon>
        <taxon>Bacillales</taxon>
        <taxon>Sporolactobacillaceae</taxon>
        <taxon>Sporolactobacillus</taxon>
    </lineage>
</organism>
<keyword evidence="2 5" id="KW-0812">Transmembrane</keyword>
<evidence type="ECO:0000256" key="4">
    <source>
        <dbReference type="ARBA" id="ARBA00023136"/>
    </source>
</evidence>
<dbReference type="GO" id="GO:0016020">
    <property type="term" value="C:membrane"/>
    <property type="evidence" value="ECO:0007669"/>
    <property type="project" value="UniProtKB-SubCell"/>
</dbReference>
<evidence type="ECO:0000256" key="2">
    <source>
        <dbReference type="ARBA" id="ARBA00022692"/>
    </source>
</evidence>
<comment type="caution">
    <text evidence="6">The sequence shown here is derived from an EMBL/GenBank/DDBJ whole genome shotgun (WGS) entry which is preliminary data.</text>
</comment>
<evidence type="ECO:0000313" key="6">
    <source>
        <dbReference type="EMBL" id="TGA99627.1"/>
    </source>
</evidence>
<dbReference type="GO" id="GO:0009403">
    <property type="term" value="P:toxin biosynthetic process"/>
    <property type="evidence" value="ECO:0007669"/>
    <property type="project" value="InterPro"/>
</dbReference>
<keyword evidence="4 5" id="KW-0472">Membrane</keyword>
<dbReference type="InterPro" id="IPR003825">
    <property type="entry name" value="Colicin-V_CvpA"/>
</dbReference>
<dbReference type="AlphaFoldDB" id="A0A4Z0GSY1"/>
<gene>
    <name evidence="6" type="ORF">E4665_03465</name>
</gene>
<feature type="transmembrane region" description="Helical" evidence="5">
    <location>
        <begin position="77"/>
        <end position="105"/>
    </location>
</feature>
<evidence type="ECO:0000313" key="7">
    <source>
        <dbReference type="Proteomes" id="UP000298347"/>
    </source>
</evidence>
<sequence length="181" mass="19939">MLNIIILVLLASGFFMGFKRGLVLQLVHLAGFVIAYIVAFMYYKQLTPTIKLWVPFPTSAAQSGTFSFLGHLDLQSAYYQAIAFLILFIATKIVLTIIGHMLDFLAELPLIRSVNHLAGGLFGFVEFYLVVFILLYVGALTPISGLQSSIDGSSLAQSIIGSTPVFSKMLHQMWVAIAFVR</sequence>
<keyword evidence="3 5" id="KW-1133">Transmembrane helix</keyword>
<feature type="transmembrane region" description="Helical" evidence="5">
    <location>
        <begin position="21"/>
        <end position="43"/>
    </location>
</feature>
<dbReference type="PANTHER" id="PTHR37306:SF1">
    <property type="entry name" value="COLICIN V PRODUCTION PROTEIN"/>
    <property type="match status" value="1"/>
</dbReference>
<comment type="subcellular location">
    <subcellularLocation>
        <location evidence="1">Membrane</location>
        <topology evidence="1">Multi-pass membrane protein</topology>
    </subcellularLocation>
</comment>
<protein>
    <submittedName>
        <fullName evidence="6">CvpA family protein</fullName>
    </submittedName>
</protein>
<dbReference type="Proteomes" id="UP000298347">
    <property type="component" value="Unassembled WGS sequence"/>
</dbReference>
<evidence type="ECO:0000256" key="5">
    <source>
        <dbReference type="SAM" id="Phobius"/>
    </source>
</evidence>
<dbReference type="EMBL" id="SRJD01000003">
    <property type="protein sequence ID" value="TGA99627.1"/>
    <property type="molecule type" value="Genomic_DNA"/>
</dbReference>
<evidence type="ECO:0000256" key="3">
    <source>
        <dbReference type="ARBA" id="ARBA00022989"/>
    </source>
</evidence>
<dbReference type="RefSeq" id="WP_135347649.1">
    <property type="nucleotide sequence ID" value="NZ_SRJD01000003.1"/>
</dbReference>
<evidence type="ECO:0000256" key="1">
    <source>
        <dbReference type="ARBA" id="ARBA00004141"/>
    </source>
</evidence>
<proteinExistence type="predicted"/>
<feature type="transmembrane region" description="Helical" evidence="5">
    <location>
        <begin position="117"/>
        <end position="139"/>
    </location>
</feature>
<accession>A0A4Z0GSY1</accession>
<dbReference type="OrthoDB" id="1809613at2"/>
<keyword evidence="7" id="KW-1185">Reference proteome</keyword>
<name>A0A4Z0GSY1_9BACL</name>
<dbReference type="PANTHER" id="PTHR37306">
    <property type="entry name" value="COLICIN V PRODUCTION PROTEIN"/>
    <property type="match status" value="1"/>
</dbReference>
<reference evidence="6 7" key="1">
    <citation type="journal article" date="2015" name="Int. J. Syst. Evol. Microbiol.">
        <title>Sporolactobacillus shoreae sp. nov. and Sporolactobacillus spathodeae sp. nov., two spore-forming lactic acid bacteria isolated from tree barks in Thailand.</title>
        <authorList>
            <person name="Thamacharoensuk T."/>
            <person name="Kitahara M."/>
            <person name="Ohkuma M."/>
            <person name="Thongchul N."/>
            <person name="Tanasupawat S."/>
        </authorList>
    </citation>
    <scope>NUCLEOTIDE SEQUENCE [LARGE SCALE GENOMIC DNA]</scope>
    <source>
        <strain evidence="6 7">BK92</strain>
    </source>
</reference>